<dbReference type="RefSeq" id="WP_197662601.1">
    <property type="nucleotide sequence ID" value="NZ_JAEAGR010000020.1"/>
</dbReference>
<comment type="caution">
    <text evidence="1">The sequence shown here is derived from an EMBL/GenBank/DDBJ whole genome shotgun (WGS) entry which is preliminary data.</text>
</comment>
<evidence type="ECO:0000313" key="2">
    <source>
        <dbReference type="Proteomes" id="UP000623269"/>
    </source>
</evidence>
<gene>
    <name evidence="1" type="ORF">I5677_15710</name>
</gene>
<sequence length="103" mass="12435">MENTIVKLFEIEEKANLIIKRANEEKIRLHDAFEQDIKRMEEKVAADNYNKIRNFQLQTDKELTKEKKSITEKSEKHLIELDDIYKEHHKDFVDKVFENIIMS</sequence>
<dbReference type="Proteomes" id="UP000623269">
    <property type="component" value="Unassembled WGS sequence"/>
</dbReference>
<proteinExistence type="predicted"/>
<accession>A0A8J7L0G9</accession>
<dbReference type="AlphaFoldDB" id="A0A8J7L0G9"/>
<dbReference type="Gene3D" id="1.20.5.2950">
    <property type="match status" value="1"/>
</dbReference>
<dbReference type="EMBL" id="JAEAGR010000020">
    <property type="protein sequence ID" value="MBH1942348.1"/>
    <property type="molecule type" value="Genomic_DNA"/>
</dbReference>
<reference evidence="1" key="1">
    <citation type="submission" date="2020-12" db="EMBL/GenBank/DDBJ databases">
        <title>M. sibirica DSM 26468T genome.</title>
        <authorList>
            <person name="Thieme N."/>
            <person name="Rettenmaier R."/>
            <person name="Zverlov V."/>
            <person name="Liebl W."/>
        </authorList>
    </citation>
    <scope>NUCLEOTIDE SEQUENCE</scope>
    <source>
        <strain evidence="1">DSM 26468</strain>
    </source>
</reference>
<name>A0A8J7L0G9_9FIRM</name>
<protein>
    <submittedName>
        <fullName evidence="1">Uncharacterized protein</fullName>
    </submittedName>
</protein>
<evidence type="ECO:0000313" key="1">
    <source>
        <dbReference type="EMBL" id="MBH1942348.1"/>
    </source>
</evidence>
<keyword evidence="2" id="KW-1185">Reference proteome</keyword>
<organism evidence="1 2">
    <name type="scientific">Mobilitalea sibirica</name>
    <dbReference type="NCBI Taxonomy" id="1462919"/>
    <lineage>
        <taxon>Bacteria</taxon>
        <taxon>Bacillati</taxon>
        <taxon>Bacillota</taxon>
        <taxon>Clostridia</taxon>
        <taxon>Lachnospirales</taxon>
        <taxon>Lachnospiraceae</taxon>
        <taxon>Mobilitalea</taxon>
    </lineage>
</organism>